<evidence type="ECO:0000313" key="4">
    <source>
        <dbReference type="Proteomes" id="UP000032680"/>
    </source>
</evidence>
<feature type="region of interest" description="Disordered" evidence="1">
    <location>
        <begin position="38"/>
        <end position="58"/>
    </location>
</feature>
<protein>
    <submittedName>
        <fullName evidence="3">Uncharacterized protein</fullName>
    </submittedName>
</protein>
<evidence type="ECO:0000256" key="2">
    <source>
        <dbReference type="SAM" id="Phobius"/>
    </source>
</evidence>
<dbReference type="Proteomes" id="UP000032680">
    <property type="component" value="Unassembled WGS sequence"/>
</dbReference>
<sequence length="58" mass="6091">MGDALWRGSNSSSWSMDIAAFLVGSAAPIAAFMATKAAGGADLHPQRSEGPKRQRRMA</sequence>
<dbReference type="EMBL" id="BANB01000009">
    <property type="protein sequence ID" value="GAN75834.1"/>
    <property type="molecule type" value="Genomic_DNA"/>
</dbReference>
<name>A0A0D6P4L5_9PROT</name>
<keyword evidence="2" id="KW-1133">Transmembrane helix</keyword>
<proteinExistence type="predicted"/>
<evidence type="ECO:0000313" key="3">
    <source>
        <dbReference type="EMBL" id="GAN75834.1"/>
    </source>
</evidence>
<keyword evidence="2" id="KW-0812">Transmembrane</keyword>
<feature type="transmembrane region" description="Helical" evidence="2">
    <location>
        <begin position="18"/>
        <end position="38"/>
    </location>
</feature>
<reference evidence="3 4" key="1">
    <citation type="submission" date="2012-11" db="EMBL/GenBank/DDBJ databases">
        <title>Whole genome sequence of Acidisphaera rubrifaciens HS-AP3.</title>
        <authorList>
            <person name="Azuma Y."/>
            <person name="Higashiura N."/>
            <person name="Hirakawa H."/>
            <person name="Matsushita K."/>
        </authorList>
    </citation>
    <scope>NUCLEOTIDE SEQUENCE [LARGE SCALE GENOMIC DNA]</scope>
    <source>
        <strain evidence="3 4">HS-AP3</strain>
    </source>
</reference>
<accession>A0A0D6P4L5</accession>
<evidence type="ECO:0000256" key="1">
    <source>
        <dbReference type="SAM" id="MobiDB-lite"/>
    </source>
</evidence>
<keyword evidence="2" id="KW-0472">Membrane</keyword>
<dbReference type="AlphaFoldDB" id="A0A0D6P4L5"/>
<organism evidence="3 4">
    <name type="scientific">Acidisphaera rubrifaciens HS-AP3</name>
    <dbReference type="NCBI Taxonomy" id="1231350"/>
    <lineage>
        <taxon>Bacteria</taxon>
        <taxon>Pseudomonadati</taxon>
        <taxon>Pseudomonadota</taxon>
        <taxon>Alphaproteobacteria</taxon>
        <taxon>Acetobacterales</taxon>
        <taxon>Acetobacteraceae</taxon>
        <taxon>Acidisphaera</taxon>
    </lineage>
</organism>
<gene>
    <name evidence="3" type="ORF">Asru_0009_27</name>
</gene>
<keyword evidence="4" id="KW-1185">Reference proteome</keyword>
<comment type="caution">
    <text evidence="3">The sequence shown here is derived from an EMBL/GenBank/DDBJ whole genome shotgun (WGS) entry which is preliminary data.</text>
</comment>